<dbReference type="EC" id="2.3.2.23" evidence="1"/>
<protein>
    <recommendedName>
        <fullName evidence="1">E2 ubiquitin-conjugating enzyme</fullName>
        <ecNumber evidence="1">2.3.2.23</ecNumber>
    </recommendedName>
</protein>
<evidence type="ECO:0000313" key="10">
    <source>
        <dbReference type="Proteomes" id="UP000749646"/>
    </source>
</evidence>
<proteinExistence type="inferred from homology"/>
<dbReference type="Proteomes" id="UP000749646">
    <property type="component" value="Unassembled WGS sequence"/>
</dbReference>
<dbReference type="PROSITE" id="PS50127">
    <property type="entry name" value="UBC_2"/>
    <property type="match status" value="1"/>
</dbReference>
<evidence type="ECO:0000256" key="2">
    <source>
        <dbReference type="ARBA" id="ARBA00022679"/>
    </source>
</evidence>
<evidence type="ECO:0000256" key="3">
    <source>
        <dbReference type="ARBA" id="ARBA00022741"/>
    </source>
</evidence>
<evidence type="ECO:0000313" key="9">
    <source>
        <dbReference type="EMBL" id="KAG0004334.1"/>
    </source>
</evidence>
<organism evidence="9 10">
    <name type="scientific">Modicella reniformis</name>
    <dbReference type="NCBI Taxonomy" id="1440133"/>
    <lineage>
        <taxon>Eukaryota</taxon>
        <taxon>Fungi</taxon>
        <taxon>Fungi incertae sedis</taxon>
        <taxon>Mucoromycota</taxon>
        <taxon>Mortierellomycotina</taxon>
        <taxon>Mortierellomycetes</taxon>
        <taxon>Mortierellales</taxon>
        <taxon>Mortierellaceae</taxon>
        <taxon>Modicella</taxon>
    </lineage>
</organism>
<dbReference type="InterPro" id="IPR023313">
    <property type="entry name" value="UBQ-conjugating_AS"/>
</dbReference>
<dbReference type="GO" id="GO:0061631">
    <property type="term" value="F:ubiquitin conjugating enzyme activity"/>
    <property type="evidence" value="ECO:0007669"/>
    <property type="project" value="UniProtKB-EC"/>
</dbReference>
<name>A0A9P6MJP1_9FUNG</name>
<dbReference type="Gene3D" id="3.10.110.10">
    <property type="entry name" value="Ubiquitin Conjugating Enzyme"/>
    <property type="match status" value="1"/>
</dbReference>
<dbReference type="PANTHER" id="PTHR24068">
    <property type="entry name" value="UBIQUITIN-CONJUGATING ENZYME E2"/>
    <property type="match status" value="1"/>
</dbReference>
<dbReference type="InterPro" id="IPR000608">
    <property type="entry name" value="UBC"/>
</dbReference>
<evidence type="ECO:0000256" key="5">
    <source>
        <dbReference type="ARBA" id="ARBA00022840"/>
    </source>
</evidence>
<comment type="caution">
    <text evidence="9">The sequence shown here is derived from an EMBL/GenBank/DDBJ whole genome shotgun (WGS) entry which is preliminary data.</text>
</comment>
<dbReference type="FunFam" id="3.10.110.10:FF:000060">
    <property type="entry name" value="Ubiquitin conjugating enzyme (UbcB)"/>
    <property type="match status" value="1"/>
</dbReference>
<dbReference type="OrthoDB" id="9978460at2759"/>
<dbReference type="EMBL" id="JAAAHW010000274">
    <property type="protein sequence ID" value="KAG0004334.1"/>
    <property type="molecule type" value="Genomic_DNA"/>
</dbReference>
<dbReference type="Pfam" id="PF00179">
    <property type="entry name" value="UQ_con"/>
    <property type="match status" value="1"/>
</dbReference>
<keyword evidence="2" id="KW-0808">Transferase</keyword>
<keyword evidence="3 7" id="KW-0547">Nucleotide-binding</keyword>
<comment type="similarity">
    <text evidence="7">Belongs to the ubiquitin-conjugating enzyme family.</text>
</comment>
<accession>A0A9P6MJP1</accession>
<feature type="active site" description="Glycyl thioester intermediate" evidence="6">
    <location>
        <position position="89"/>
    </location>
</feature>
<evidence type="ECO:0000256" key="4">
    <source>
        <dbReference type="ARBA" id="ARBA00022786"/>
    </source>
</evidence>
<dbReference type="PROSITE" id="PS00183">
    <property type="entry name" value="UBC_1"/>
    <property type="match status" value="1"/>
</dbReference>
<keyword evidence="5 7" id="KW-0067">ATP-binding</keyword>
<evidence type="ECO:0000256" key="6">
    <source>
        <dbReference type="PROSITE-ProRule" id="PRU10133"/>
    </source>
</evidence>
<dbReference type="SMART" id="SM00212">
    <property type="entry name" value="UBCc"/>
    <property type="match status" value="1"/>
</dbReference>
<sequence>MTTEDNSGNLLKRIRQELLTLKKQNYTVDAEEQDVTRWKALIEGPADSPYSGGWFQVDIKFVRYPFTPPETTFLTKVYHPNIDKKGKVCVGILKTDQWKPTNTMKDVLMALADLLKNPNPLDPLEADIAHIYTTERKEFNNTATAWTKEYARNKPA</sequence>
<reference evidence="9" key="1">
    <citation type="journal article" date="2020" name="Fungal Divers.">
        <title>Resolving the Mortierellaceae phylogeny through synthesis of multi-gene phylogenetics and phylogenomics.</title>
        <authorList>
            <person name="Vandepol N."/>
            <person name="Liber J."/>
            <person name="Desiro A."/>
            <person name="Na H."/>
            <person name="Kennedy M."/>
            <person name="Barry K."/>
            <person name="Grigoriev I.V."/>
            <person name="Miller A.N."/>
            <person name="O'Donnell K."/>
            <person name="Stajich J.E."/>
            <person name="Bonito G."/>
        </authorList>
    </citation>
    <scope>NUCLEOTIDE SEQUENCE</scope>
    <source>
        <strain evidence="9">MES-2147</strain>
    </source>
</reference>
<gene>
    <name evidence="9" type="ORF">BGZ65_000562</name>
</gene>
<keyword evidence="4 7" id="KW-0833">Ubl conjugation pathway</keyword>
<evidence type="ECO:0000259" key="8">
    <source>
        <dbReference type="PROSITE" id="PS50127"/>
    </source>
</evidence>
<keyword evidence="10" id="KW-1185">Reference proteome</keyword>
<dbReference type="AlphaFoldDB" id="A0A9P6MJP1"/>
<feature type="domain" description="UBC core" evidence="8">
    <location>
        <begin position="9"/>
        <end position="152"/>
    </location>
</feature>
<dbReference type="GO" id="GO:0005524">
    <property type="term" value="F:ATP binding"/>
    <property type="evidence" value="ECO:0007669"/>
    <property type="project" value="UniProtKB-UniRule"/>
</dbReference>
<dbReference type="InterPro" id="IPR016135">
    <property type="entry name" value="UBQ-conjugating_enzyme/RWD"/>
</dbReference>
<evidence type="ECO:0000256" key="1">
    <source>
        <dbReference type="ARBA" id="ARBA00012486"/>
    </source>
</evidence>
<dbReference type="SUPFAM" id="SSF54495">
    <property type="entry name" value="UBC-like"/>
    <property type="match status" value="1"/>
</dbReference>
<evidence type="ECO:0000256" key="7">
    <source>
        <dbReference type="RuleBase" id="RU362109"/>
    </source>
</evidence>